<keyword evidence="2" id="KW-1185">Reference proteome</keyword>
<dbReference type="Proteomes" id="UP000744676">
    <property type="component" value="Unassembled WGS sequence"/>
</dbReference>
<dbReference type="EMBL" id="QVQA01000210">
    <property type="protein sequence ID" value="KAF5093721.1"/>
    <property type="molecule type" value="Genomic_DNA"/>
</dbReference>
<sequence length="493" mass="56340">MGPKKMQKISLFEFQNDTGAWADEEYDFAANSEPAPAATTPFVSSYAKRKEEMAATAAATGFNIPDHPPFTIKFSNLDFSTTEEDIYGLFDKSFQILEVKVPLDVDTGRCRGYAYVDFEDRESLVKATEFNHTPLHGRNVRVVIEKGRERRPRREPREPRPSEDGIDRDFDNWGSRRGPLAAGDNNNDRDFGNWGERRGPLGPKNDSEPNWGERRGPMGPRQDNEPSWGERRGPLGPRQDNEPNWGERRGPLESRPPREERDINWGERRGPIQERAPREERDINWGERRGPIQERAPREERDINWGERRGPIQEKAPREERDINWGERRGPIQERAPREERDINWGERRGPIHEKPQREERDINWGERRGPLSEKKRSPRAGGRREKPEDEIPNDDWRSSGPRVVKDKKSDKASATQSASSSSSKNVDDVKKSFGVLNLDDEPVEAAAVSEKAEPKKKEALTAAEKILAADAPKEELEADGWNVVPAKKAGRK</sequence>
<accession>A0ACB6UZX5</accession>
<comment type="caution">
    <text evidence="1">The sequence shown here is derived from an EMBL/GenBank/DDBJ whole genome shotgun (WGS) entry which is preliminary data.</text>
</comment>
<evidence type="ECO:0000313" key="1">
    <source>
        <dbReference type="EMBL" id="KAF5093721.1"/>
    </source>
</evidence>
<reference evidence="1 2" key="1">
    <citation type="journal article" date="2020" name="Front. Microbiol.">
        <title>Phenotypic and Genetic Characterization of the Cheese Ripening Yeast Geotrichum candidum.</title>
        <authorList>
            <person name="Perkins V."/>
            <person name="Vignola S."/>
            <person name="Lessard M.H."/>
            <person name="Plante P.L."/>
            <person name="Corbeil J."/>
            <person name="Dugat-Bony E."/>
            <person name="Frenette M."/>
            <person name="Labrie S."/>
        </authorList>
    </citation>
    <scope>NUCLEOTIDE SEQUENCE [LARGE SCALE GENOMIC DNA]</scope>
    <source>
        <strain evidence="1 2">LMA-1147</strain>
    </source>
</reference>
<name>A0ACB6UZX5_9ASCO</name>
<gene>
    <name evidence="1" type="ORF">D0Z00_003902</name>
</gene>
<evidence type="ECO:0000313" key="2">
    <source>
        <dbReference type="Proteomes" id="UP000744676"/>
    </source>
</evidence>
<protein>
    <submittedName>
        <fullName evidence="1">Uncharacterized protein</fullName>
    </submittedName>
</protein>
<proteinExistence type="predicted"/>
<organism evidence="1 2">
    <name type="scientific">Geotrichum galactomycetum</name>
    <dbReference type="NCBI Taxonomy" id="27317"/>
    <lineage>
        <taxon>Eukaryota</taxon>
        <taxon>Fungi</taxon>
        <taxon>Dikarya</taxon>
        <taxon>Ascomycota</taxon>
        <taxon>Saccharomycotina</taxon>
        <taxon>Dipodascomycetes</taxon>
        <taxon>Dipodascales</taxon>
        <taxon>Dipodascaceae</taxon>
        <taxon>Geotrichum</taxon>
    </lineage>
</organism>